<protein>
    <submittedName>
        <fullName evidence="1">Uncharacterized protein</fullName>
    </submittedName>
</protein>
<proteinExistence type="predicted"/>
<organism evidence="1">
    <name type="scientific">Woronichinia naegeliana WA131</name>
    <dbReference type="NCBI Taxonomy" id="2824559"/>
    <lineage>
        <taxon>Bacteria</taxon>
        <taxon>Bacillati</taxon>
        <taxon>Cyanobacteriota</taxon>
        <taxon>Cyanophyceae</taxon>
        <taxon>Synechococcales</taxon>
        <taxon>Coelosphaeriaceae</taxon>
        <taxon>Woronichinia</taxon>
    </lineage>
</organism>
<dbReference type="Proteomes" id="UP001065613">
    <property type="component" value="Chromosome"/>
</dbReference>
<sequence length="71" mass="7903">MSDLELLRKLEKAIGTTLKQVDEERFKLDLENQSNFVNENAYALSDKGEVIGLSLREIDGNKLSGFSLSGN</sequence>
<dbReference type="EMBL" id="CP073041">
    <property type="protein sequence ID" value="UXE62902.1"/>
    <property type="molecule type" value="Genomic_DNA"/>
</dbReference>
<evidence type="ECO:0000313" key="1">
    <source>
        <dbReference type="EMBL" id="UXE62902.1"/>
    </source>
</evidence>
<name>A0A977KZZ0_9CYAN</name>
<accession>A0A977KZZ0</accession>
<reference evidence="1" key="1">
    <citation type="submission" date="2021-04" db="EMBL/GenBank/DDBJ databases">
        <title>Genome sequence of Woronichinia naegeliana from Washington state freshwater lake bloom.</title>
        <authorList>
            <person name="Dreher T.W."/>
        </authorList>
    </citation>
    <scope>NUCLEOTIDE SEQUENCE</scope>
    <source>
        <strain evidence="1">WA131</strain>
    </source>
</reference>
<gene>
    <name evidence="1" type="ORF">KA717_09490</name>
</gene>
<dbReference type="AlphaFoldDB" id="A0A977KZZ0"/>
<dbReference type="KEGG" id="wna:KA717_09490"/>